<dbReference type="PANTHER" id="PTHR13778">
    <property type="entry name" value="GLYCOSYLTRANSFERASE 8 DOMAIN-CONTAINING PROTEIN"/>
    <property type="match status" value="1"/>
</dbReference>
<dbReference type="GO" id="GO:0046872">
    <property type="term" value="F:metal ion binding"/>
    <property type="evidence" value="ECO:0007669"/>
    <property type="project" value="UniProtKB-KW"/>
</dbReference>
<dbReference type="GO" id="GO:0016757">
    <property type="term" value="F:glycosyltransferase activity"/>
    <property type="evidence" value="ECO:0007669"/>
    <property type="project" value="UniProtKB-KW"/>
</dbReference>
<proteinExistence type="predicted"/>
<keyword evidence="5" id="KW-1185">Reference proteome</keyword>
<dbReference type="OrthoDB" id="5672604at2"/>
<dbReference type="Gene3D" id="3.90.550.10">
    <property type="entry name" value="Spore Coat Polysaccharide Biosynthesis Protein SpsA, Chain A"/>
    <property type="match status" value="1"/>
</dbReference>
<dbReference type="AlphaFoldDB" id="A0A2T5K2W8"/>
<keyword evidence="2 4" id="KW-0808">Transferase</keyword>
<gene>
    <name evidence="4" type="ORF">C8J28_11259</name>
</gene>
<dbReference type="EMBL" id="QAOT01000012">
    <property type="protein sequence ID" value="PTR16762.1"/>
    <property type="molecule type" value="Genomic_DNA"/>
</dbReference>
<evidence type="ECO:0000313" key="5">
    <source>
        <dbReference type="Proteomes" id="UP000244060"/>
    </source>
</evidence>
<comment type="caution">
    <text evidence="4">The sequence shown here is derived from an EMBL/GenBank/DDBJ whole genome shotgun (WGS) entry which is preliminary data.</text>
</comment>
<dbReference type="CDD" id="cd04194">
    <property type="entry name" value="GT8_A4GalT_like"/>
    <property type="match status" value="1"/>
</dbReference>
<evidence type="ECO:0000256" key="3">
    <source>
        <dbReference type="ARBA" id="ARBA00022723"/>
    </source>
</evidence>
<keyword evidence="1" id="KW-0328">Glycosyltransferase</keyword>
<keyword evidence="3" id="KW-0479">Metal-binding</keyword>
<name>A0A2T5K2W8_9RHOB</name>
<dbReference type="RefSeq" id="WP_108221322.1">
    <property type="nucleotide sequence ID" value="NZ_CP090021.1"/>
</dbReference>
<dbReference type="Proteomes" id="UP000244060">
    <property type="component" value="Unassembled WGS sequence"/>
</dbReference>
<protein>
    <submittedName>
        <fullName evidence="4">Lipopolysaccharide biosynthesis glycosyltransferase</fullName>
    </submittedName>
</protein>
<evidence type="ECO:0000256" key="2">
    <source>
        <dbReference type="ARBA" id="ARBA00022679"/>
    </source>
</evidence>
<dbReference type="SUPFAM" id="SSF53448">
    <property type="entry name" value="Nucleotide-diphospho-sugar transferases"/>
    <property type="match status" value="1"/>
</dbReference>
<dbReference type="InterPro" id="IPR029044">
    <property type="entry name" value="Nucleotide-diphossugar_trans"/>
</dbReference>
<dbReference type="InterPro" id="IPR002495">
    <property type="entry name" value="Glyco_trans_8"/>
</dbReference>
<dbReference type="PANTHER" id="PTHR13778:SF47">
    <property type="entry name" value="LIPOPOLYSACCHARIDE 1,3-GALACTOSYLTRANSFERASE"/>
    <property type="match status" value="1"/>
</dbReference>
<dbReference type="Pfam" id="PF01501">
    <property type="entry name" value="Glyco_transf_8"/>
    <property type="match status" value="1"/>
</dbReference>
<reference evidence="4 5" key="1">
    <citation type="submission" date="2018-04" db="EMBL/GenBank/DDBJ databases">
        <title>Genomic Encyclopedia of Type Strains, Phase III (KMG-III): the genomes of soil and plant-associated and newly described type strains.</title>
        <authorList>
            <person name="Whitman W."/>
        </authorList>
    </citation>
    <scope>NUCLEOTIDE SEQUENCE [LARGE SCALE GENOMIC DNA]</scope>
    <source>
        <strain evidence="4 5">KA25</strain>
    </source>
</reference>
<sequence length="319" mass="36186">MALNVEASRPARARQAVIFCCDRNYYPYAMFAAAQIAGRHPDRGFDICIASLEAIEEPHSLSELAVRHCTIDAAHLFADFGLDDRRTAVTYLRLVLPDAFSEDYDRILYLDSDIYIQGGDLAALLALPLAARPLAAVRDNKQWRTPSRRMVDFDRLGLPQRPYFNSGVLLFDVPAFRAANLLQEALRIGRSQGRQLVRHDQSLLNATMLGNWAELSPSWNWQYTWSSRLFAAMLGPNIIHFIGRCKPWCDPDNLLSPQFARDLQIFLARHFPNHPPLPLGPGMRPDSLAMRRMLMKHLLSSGRLARYLERFPSDLTVGP</sequence>
<accession>A0A2T5K2W8</accession>
<organism evidence="4 5">
    <name type="scientific">Cereibacter azotoformans</name>
    <dbReference type="NCBI Taxonomy" id="43057"/>
    <lineage>
        <taxon>Bacteria</taxon>
        <taxon>Pseudomonadati</taxon>
        <taxon>Pseudomonadota</taxon>
        <taxon>Alphaproteobacteria</taxon>
        <taxon>Rhodobacterales</taxon>
        <taxon>Paracoccaceae</taxon>
        <taxon>Cereibacter</taxon>
    </lineage>
</organism>
<evidence type="ECO:0000313" key="4">
    <source>
        <dbReference type="EMBL" id="PTR16762.1"/>
    </source>
</evidence>
<evidence type="ECO:0000256" key="1">
    <source>
        <dbReference type="ARBA" id="ARBA00022676"/>
    </source>
</evidence>
<dbReference type="InterPro" id="IPR050748">
    <property type="entry name" value="Glycosyltrans_8_dom-fam"/>
</dbReference>